<dbReference type="Gene3D" id="3.40.50.2000">
    <property type="entry name" value="Glycogen Phosphorylase B"/>
    <property type="match status" value="2"/>
</dbReference>
<sequence>MSEVLFLAHRIPFPPDRGDKIRSCHVLRHIAALAPVHVACFADDETDLGHEPELAALAASHCLVRRTRSLPVAGLAALATGKPVSLTAFADDALHAYVARVLAERPIAAIYVFSGQMAQYVPASFAGRVVMDFVDVDSAKFEAYAKSGGFAARTLYEREARLLSRFESRIARRASVSLLVTPEETGLFRARLSDGDEPVLQAMCNGIDTEFFDPQDVPGALEMAGEGPQITFTGQMDYPPNVAAVEMFARDVMPAIRAVIPDARFNVVGRAPAPAVRALDGVHATRVTGAVLDVRPWVVGADLVVAPLTIARGVQNKVLEAMAMARPVLATPQAATGIAARDGFELVVAEGAEALARQALALLHDPVRSATIGQSARAFVLRECGWNHVLAPLAGLLGLGDTGGGARVAA</sequence>
<dbReference type="Pfam" id="PF13692">
    <property type="entry name" value="Glyco_trans_1_4"/>
    <property type="match status" value="1"/>
</dbReference>
<evidence type="ECO:0000313" key="1">
    <source>
        <dbReference type="EMBL" id="MBB3860538.1"/>
    </source>
</evidence>
<dbReference type="GO" id="GO:0016757">
    <property type="term" value="F:glycosyltransferase activity"/>
    <property type="evidence" value="ECO:0007669"/>
    <property type="project" value="TreeGrafter"/>
</dbReference>
<keyword evidence="2" id="KW-1185">Reference proteome</keyword>
<dbReference type="AlphaFoldDB" id="A0A7W6EVQ1"/>
<name>A0A7W6EVQ1_9SPHN</name>
<dbReference type="Proteomes" id="UP000562395">
    <property type="component" value="Unassembled WGS sequence"/>
</dbReference>
<proteinExistence type="predicted"/>
<dbReference type="PANTHER" id="PTHR12526">
    <property type="entry name" value="GLYCOSYLTRANSFERASE"/>
    <property type="match status" value="1"/>
</dbReference>
<reference evidence="1 2" key="1">
    <citation type="submission" date="2020-08" db="EMBL/GenBank/DDBJ databases">
        <title>Genomic Encyclopedia of Type Strains, Phase IV (KMG-IV): sequencing the most valuable type-strain genomes for metagenomic binning, comparative biology and taxonomic classification.</title>
        <authorList>
            <person name="Goeker M."/>
        </authorList>
    </citation>
    <scope>NUCLEOTIDE SEQUENCE [LARGE SCALE GENOMIC DNA]</scope>
    <source>
        <strain evidence="1 2">DSM 14552</strain>
    </source>
</reference>
<dbReference type="RefSeq" id="WP_183612793.1">
    <property type="nucleotide sequence ID" value="NZ_JACICY010000003.1"/>
</dbReference>
<dbReference type="PANTHER" id="PTHR12526:SF600">
    <property type="entry name" value="GLYCOSYL TRANSFERASE GROUP 1"/>
    <property type="match status" value="1"/>
</dbReference>
<comment type="caution">
    <text evidence="1">The sequence shown here is derived from an EMBL/GenBank/DDBJ whole genome shotgun (WGS) entry which is preliminary data.</text>
</comment>
<protein>
    <submittedName>
        <fullName evidence="1">Sugar transferase (PEP-CTERM/EpsH1 system associated)</fullName>
    </submittedName>
</protein>
<gene>
    <name evidence="1" type="ORF">GGQ88_001804</name>
</gene>
<dbReference type="SUPFAM" id="SSF53756">
    <property type="entry name" value="UDP-Glycosyltransferase/glycogen phosphorylase"/>
    <property type="match status" value="1"/>
</dbReference>
<keyword evidence="1" id="KW-0808">Transferase</keyword>
<dbReference type="EMBL" id="JACICY010000003">
    <property type="protein sequence ID" value="MBB3860538.1"/>
    <property type="molecule type" value="Genomic_DNA"/>
</dbReference>
<organism evidence="1 2">
    <name type="scientific">Novosphingobium hassiacum</name>
    <dbReference type="NCBI Taxonomy" id="173676"/>
    <lineage>
        <taxon>Bacteria</taxon>
        <taxon>Pseudomonadati</taxon>
        <taxon>Pseudomonadota</taxon>
        <taxon>Alphaproteobacteria</taxon>
        <taxon>Sphingomonadales</taxon>
        <taxon>Sphingomonadaceae</taxon>
        <taxon>Novosphingobium</taxon>
    </lineage>
</organism>
<evidence type="ECO:0000313" key="2">
    <source>
        <dbReference type="Proteomes" id="UP000562395"/>
    </source>
</evidence>
<dbReference type="NCBIfam" id="TIGR03087">
    <property type="entry name" value="stp1"/>
    <property type="match status" value="1"/>
</dbReference>
<dbReference type="InterPro" id="IPR017521">
    <property type="entry name" value="Sugar_tfrase_PEP-CTERM_Stp1"/>
</dbReference>
<accession>A0A7W6EVQ1</accession>